<dbReference type="EMBL" id="LBSM01000026">
    <property type="protein sequence ID" value="KKQ16827.1"/>
    <property type="molecule type" value="Genomic_DNA"/>
</dbReference>
<feature type="non-terminal residue" evidence="1">
    <location>
        <position position="1"/>
    </location>
</feature>
<evidence type="ECO:0000313" key="2">
    <source>
        <dbReference type="Proteomes" id="UP000034508"/>
    </source>
</evidence>
<reference evidence="1 2" key="1">
    <citation type="journal article" date="2015" name="Nature">
        <title>rRNA introns, odd ribosomes, and small enigmatic genomes across a large radiation of phyla.</title>
        <authorList>
            <person name="Brown C.T."/>
            <person name="Hug L.A."/>
            <person name="Thomas B.C."/>
            <person name="Sharon I."/>
            <person name="Castelle C.J."/>
            <person name="Singh A."/>
            <person name="Wilkins M.J."/>
            <person name="Williams K.H."/>
            <person name="Banfield J.F."/>
        </authorList>
    </citation>
    <scope>NUCLEOTIDE SEQUENCE [LARGE SCALE GENOMIC DNA]</scope>
</reference>
<protein>
    <submittedName>
        <fullName evidence="1">Uncharacterized protein</fullName>
    </submittedName>
</protein>
<dbReference type="Proteomes" id="UP000034508">
    <property type="component" value="Unassembled WGS sequence"/>
</dbReference>
<proteinExistence type="predicted"/>
<dbReference type="AlphaFoldDB" id="A0A0G0FG84"/>
<evidence type="ECO:0000313" key="1">
    <source>
        <dbReference type="EMBL" id="KKQ16827.1"/>
    </source>
</evidence>
<organism evidence="1 2">
    <name type="scientific">Berkelbacteria bacterium GW2011_GWA1_36_9</name>
    <dbReference type="NCBI Taxonomy" id="1618331"/>
    <lineage>
        <taxon>Bacteria</taxon>
        <taxon>Candidatus Berkelbacteria</taxon>
    </lineage>
</organism>
<gene>
    <name evidence="1" type="ORF">US31_C0026G0001</name>
</gene>
<accession>A0A0G0FG84</accession>
<name>A0A0G0FG84_9BACT</name>
<sequence length="42" mass="4934">LKKIYFTHNGHTQKTHKEMVKLVQQVGDSRYTLAYDGLELEI</sequence>
<comment type="caution">
    <text evidence="1">The sequence shown here is derived from an EMBL/GenBank/DDBJ whole genome shotgun (WGS) entry which is preliminary data.</text>
</comment>